<evidence type="ECO:0000256" key="1">
    <source>
        <dbReference type="SAM" id="Phobius"/>
    </source>
</evidence>
<dbReference type="AlphaFoldDB" id="A0A6P2BSL0"/>
<organism evidence="2 3">
    <name type="scientific">Trebonia kvetii</name>
    <dbReference type="NCBI Taxonomy" id="2480626"/>
    <lineage>
        <taxon>Bacteria</taxon>
        <taxon>Bacillati</taxon>
        <taxon>Actinomycetota</taxon>
        <taxon>Actinomycetes</taxon>
        <taxon>Streptosporangiales</taxon>
        <taxon>Treboniaceae</taxon>
        <taxon>Trebonia</taxon>
    </lineage>
</organism>
<feature type="transmembrane region" description="Helical" evidence="1">
    <location>
        <begin position="69"/>
        <end position="94"/>
    </location>
</feature>
<accession>A0A6P2BSL0</accession>
<dbReference type="RefSeq" id="WP_145858372.1">
    <property type="nucleotide sequence ID" value="NZ_RPFW01000006.1"/>
</dbReference>
<evidence type="ECO:0000313" key="2">
    <source>
        <dbReference type="EMBL" id="TVZ01627.1"/>
    </source>
</evidence>
<feature type="transmembrane region" description="Helical" evidence="1">
    <location>
        <begin position="6"/>
        <end position="24"/>
    </location>
</feature>
<keyword evidence="1" id="KW-0812">Transmembrane</keyword>
<keyword evidence="1" id="KW-1133">Transmembrane helix</keyword>
<dbReference type="Proteomes" id="UP000460272">
    <property type="component" value="Unassembled WGS sequence"/>
</dbReference>
<proteinExistence type="predicted"/>
<protein>
    <submittedName>
        <fullName evidence="2">Uncharacterized protein</fullName>
    </submittedName>
</protein>
<dbReference type="OrthoDB" id="4559777at2"/>
<evidence type="ECO:0000313" key="3">
    <source>
        <dbReference type="Proteomes" id="UP000460272"/>
    </source>
</evidence>
<keyword evidence="1" id="KW-0472">Membrane</keyword>
<comment type="caution">
    <text evidence="2">The sequence shown here is derived from an EMBL/GenBank/DDBJ whole genome shotgun (WGS) entry which is preliminary data.</text>
</comment>
<feature type="transmembrane region" description="Helical" evidence="1">
    <location>
        <begin position="161"/>
        <end position="182"/>
    </location>
</feature>
<reference evidence="2 3" key="1">
    <citation type="submission" date="2018-11" db="EMBL/GenBank/DDBJ databases">
        <title>Trebonia kvetii gen.nov., sp.nov., a novel acidophilic actinobacterium, and proposal of the new actinobacterial family Treboniaceae fam. nov.</title>
        <authorList>
            <person name="Rapoport D."/>
            <person name="Sagova-Mareckova M."/>
            <person name="Sedlacek I."/>
            <person name="Provaznik J."/>
            <person name="Kralova S."/>
            <person name="Pavlinic D."/>
            <person name="Benes V."/>
            <person name="Kopecky J."/>
        </authorList>
    </citation>
    <scope>NUCLEOTIDE SEQUENCE [LARGE SCALE GENOMIC DNA]</scope>
    <source>
        <strain evidence="2 3">15Tr583</strain>
    </source>
</reference>
<dbReference type="EMBL" id="RPFW01000006">
    <property type="protein sequence ID" value="TVZ01627.1"/>
    <property type="molecule type" value="Genomic_DNA"/>
</dbReference>
<keyword evidence="3" id="KW-1185">Reference proteome</keyword>
<name>A0A6P2BSL0_9ACTN</name>
<gene>
    <name evidence="2" type="ORF">EAS64_29545</name>
</gene>
<feature type="transmembrane region" description="Helical" evidence="1">
    <location>
        <begin position="44"/>
        <end position="63"/>
    </location>
</feature>
<sequence length="184" mass="19585">MRFATFISWLLTASLGAFMLRTWLVRGGLRRERARAGGLPPQLIFGHAGLALFGLVVWVAYLASGARALAWTAVGVLMVTVGLGLCTVTLWTPYPARKPGGRRTSPWDAPAVALPETAAGAAEGGDSLEYQITDEMIARLIDEHRREAAAGHRPIRPNPAVLVPIAHGFAAVGTFLLAVMTASM</sequence>